<evidence type="ECO:0000259" key="1">
    <source>
        <dbReference type="Pfam" id="PF06742"/>
    </source>
</evidence>
<dbReference type="EMBL" id="CP116942">
    <property type="protein sequence ID" value="WCO66962.1"/>
    <property type="molecule type" value="Genomic_DNA"/>
</dbReference>
<dbReference type="Pfam" id="PF06742">
    <property type="entry name" value="DUF1214"/>
    <property type="match status" value="1"/>
</dbReference>
<dbReference type="RefSeq" id="WP_272736484.1">
    <property type="nucleotide sequence ID" value="NZ_CP116942.1"/>
</dbReference>
<reference evidence="2" key="1">
    <citation type="submission" date="2023-01" db="EMBL/GenBank/DDBJ databases">
        <title>The diversity of Class Acidimicrobiia in South China Sea sediment environments and the proposal of Iamia marina sp. nov., a novel species of the genus Iamia.</title>
        <authorList>
            <person name="He Y."/>
            <person name="Tian X."/>
        </authorList>
    </citation>
    <scope>NUCLEOTIDE SEQUENCE</scope>
    <source>
        <strain evidence="2">DSM 19957</strain>
    </source>
</reference>
<proteinExistence type="predicted"/>
<evidence type="ECO:0000313" key="2">
    <source>
        <dbReference type="EMBL" id="WCO66962.1"/>
    </source>
</evidence>
<accession>A0AAE9YDS2</accession>
<dbReference type="InterPro" id="IPR010621">
    <property type="entry name" value="DUF1214"/>
</dbReference>
<gene>
    <name evidence="2" type="ORF">PO878_20930</name>
</gene>
<dbReference type="AlphaFoldDB" id="A0AAE9YDS2"/>
<name>A0AAE9YDS2_9ACTN</name>
<dbReference type="Proteomes" id="UP001216390">
    <property type="component" value="Chromosome"/>
</dbReference>
<dbReference type="KEGG" id="ima:PO878_20930"/>
<protein>
    <recommendedName>
        <fullName evidence="1">DUF1214 domain-containing protein</fullName>
    </recommendedName>
</protein>
<keyword evidence="3" id="KW-1185">Reference proteome</keyword>
<evidence type="ECO:0000313" key="3">
    <source>
        <dbReference type="Proteomes" id="UP001216390"/>
    </source>
</evidence>
<feature type="domain" description="DUF1214" evidence="1">
    <location>
        <begin position="302"/>
        <end position="350"/>
    </location>
</feature>
<organism evidence="2 3">
    <name type="scientific">Iamia majanohamensis</name>
    <dbReference type="NCBI Taxonomy" id="467976"/>
    <lineage>
        <taxon>Bacteria</taxon>
        <taxon>Bacillati</taxon>
        <taxon>Actinomycetota</taxon>
        <taxon>Acidimicrobiia</taxon>
        <taxon>Acidimicrobiales</taxon>
        <taxon>Iamiaceae</taxon>
        <taxon>Iamia</taxon>
    </lineage>
</organism>
<sequence length="368" mass="39795">MTESRDAFADLLATLQEVGDRFAGEEWGLTDPTDQAEGLRVVLHHLGIGIETQLEQDPAHPTFRAIVTPWRKALGDNADALYHDAPVSPAGTYRVRGRTGGAVYVSFTVEASAEEGAFPSGTVGVLNDTDFDVAADGSFEITVGGPPRGRGWLPLAEDASRLTVRHYWEDVEPPATPPAPDLALTIDLVDGDVPEGPAAPTDATVARSLRRMATYVRSRTLDTIPRPGEREPAPFVSQVPHEFPPPVPPGAHALAAADAAYSMAPYLLGPDQALVIRARWPECRCASVSLWTRQMQTFDYLRGRVSLNRAQAEVGPDGEVEVVIAHRDPGRPNWLTTEGRPFGIVFWRFMLPEGAVATPTAEVVDLPT</sequence>